<dbReference type="InterPro" id="IPR002821">
    <property type="entry name" value="Hydantoinase_A"/>
</dbReference>
<reference evidence="4 5" key="1">
    <citation type="submission" date="2023-06" db="EMBL/GenBank/DDBJ databases">
        <title>Rock-solubilizing bacteria, Microbacterium invictum, promotes re-establishment of vegetation in rocky wasteland by accelerating rock bio-weathering and reshaping soil bacterial community.</title>
        <authorList>
            <person name="Liu C."/>
        </authorList>
    </citation>
    <scope>NUCLEOTIDE SEQUENCE [LARGE SCALE GENOMIC DNA]</scope>
    <source>
        <strain evidence="4 5">X-18</strain>
    </source>
</reference>
<keyword evidence="5" id="KW-1185">Reference proteome</keyword>
<evidence type="ECO:0000259" key="1">
    <source>
        <dbReference type="Pfam" id="PF01968"/>
    </source>
</evidence>
<evidence type="ECO:0000259" key="3">
    <source>
        <dbReference type="Pfam" id="PF19278"/>
    </source>
</evidence>
<dbReference type="InterPro" id="IPR008040">
    <property type="entry name" value="Hydant_A_N"/>
</dbReference>
<evidence type="ECO:0000313" key="5">
    <source>
        <dbReference type="Proteomes" id="UP001324533"/>
    </source>
</evidence>
<protein>
    <submittedName>
        <fullName evidence="4">Hydantoinase/oxoprolinase family protein</fullName>
    </submittedName>
</protein>
<dbReference type="Proteomes" id="UP001324533">
    <property type="component" value="Chromosome"/>
</dbReference>
<organism evidence="4 5">
    <name type="scientific">Microbacterium invictum</name>
    <dbReference type="NCBI Taxonomy" id="515415"/>
    <lineage>
        <taxon>Bacteria</taxon>
        <taxon>Bacillati</taxon>
        <taxon>Actinomycetota</taxon>
        <taxon>Actinomycetes</taxon>
        <taxon>Micrococcales</taxon>
        <taxon>Microbacteriaceae</taxon>
        <taxon>Microbacterium</taxon>
    </lineage>
</organism>
<gene>
    <name evidence="4" type="ORF">T9R20_03805</name>
</gene>
<dbReference type="Pfam" id="PF19278">
    <property type="entry name" value="Hydant_A_C"/>
    <property type="match status" value="1"/>
</dbReference>
<feature type="domain" description="Hydantoinase A/oxoprolinase" evidence="1">
    <location>
        <begin position="205"/>
        <end position="487"/>
    </location>
</feature>
<dbReference type="PANTHER" id="PTHR11365:SF23">
    <property type="entry name" value="HYPOTHETICAL 5-OXOPROLINASE (EUROFUNG)-RELATED"/>
    <property type="match status" value="1"/>
</dbReference>
<name>A0ABZ0VFZ1_9MICO</name>
<dbReference type="SUPFAM" id="SSF53067">
    <property type="entry name" value="Actin-like ATPase domain"/>
    <property type="match status" value="1"/>
</dbReference>
<dbReference type="EMBL" id="CP139779">
    <property type="protein sequence ID" value="WQB71100.1"/>
    <property type="molecule type" value="Genomic_DNA"/>
</dbReference>
<dbReference type="Pfam" id="PF01968">
    <property type="entry name" value="Hydantoinase_A"/>
    <property type="match status" value="1"/>
</dbReference>
<accession>A0ABZ0VFZ1</accession>
<dbReference type="InterPro" id="IPR045079">
    <property type="entry name" value="Oxoprolinase-like"/>
</dbReference>
<dbReference type="InterPro" id="IPR043129">
    <property type="entry name" value="ATPase_NBD"/>
</dbReference>
<dbReference type="Pfam" id="PF05378">
    <property type="entry name" value="Hydant_A_N"/>
    <property type="match status" value="1"/>
</dbReference>
<dbReference type="RefSeq" id="WP_322411217.1">
    <property type="nucleotide sequence ID" value="NZ_CP139779.1"/>
</dbReference>
<proteinExistence type="predicted"/>
<evidence type="ECO:0000259" key="2">
    <source>
        <dbReference type="Pfam" id="PF05378"/>
    </source>
</evidence>
<sequence>MTYRVGVDVGGTFTDVLLINAETGETWRSKVPSTPEDQSIGVLRGIEKACEEAGIARGDVTHVQHGTTVATNAVLEGKGAKVGLITTAGFRQVLQIARSYVPGGLAGWIVWPKPEPLAKLENTIEVSERVSTKGEIVDALDEDDARAQIAKLRAEGVGTVCVSLINSFANDAHERRLVEILAEEMPGVPVSISSDVLPEMREYERTLTTVANGYVQVQVGDYVRNLEHKMHDGGLDAELAVLRSDGGLSSPAAAIDRPVTLLMSGPAGGVTGATWAAKAAEQGDFLAFDMGGTSTDVALVQGYQPKIAKDTEVGDLKIRVSSVDVRTVGAGGGSIAHVPELTRALRVGPESAGAVPGPASYGKGGTLPTVTDANVVLGYLPAELAGGEITMDVAAARAAVASIQEATGLNSVEAVAAGIIDIVNENILGAIRLVSVQQGHDPRDFALVAFGGAGPLHGNALGRLLGSWPVIIPPSPGVLNAYGDVMTSHREESGRTILRELGSLTPAGLAQEFDELAAVTRERLGRQGIAEETLSFTYAADVRYHGQGFELTVEVDRSSLDAPDGLERIAATFDAEHERLFSFLLDADHEIVALTVTAKGAETQIPLIRLEEGDGDVSRALLRTTEIWVDGGVHTAGLYDRDQLRAGDVVVGPAIVVEMDSTALVLPDHAATVHSSGALLIEPVKE</sequence>
<feature type="domain" description="Hydantoinase/oxoprolinase N-terminal" evidence="2">
    <location>
        <begin position="4"/>
        <end position="184"/>
    </location>
</feature>
<dbReference type="InterPro" id="IPR049517">
    <property type="entry name" value="ACX-like_C"/>
</dbReference>
<dbReference type="PANTHER" id="PTHR11365">
    <property type="entry name" value="5-OXOPROLINASE RELATED"/>
    <property type="match status" value="1"/>
</dbReference>
<evidence type="ECO:0000313" key="4">
    <source>
        <dbReference type="EMBL" id="WQB71100.1"/>
    </source>
</evidence>
<feature type="domain" description="Acetophenone carboxylase-like C-terminal" evidence="3">
    <location>
        <begin position="509"/>
        <end position="673"/>
    </location>
</feature>